<evidence type="ECO:0000313" key="2">
    <source>
        <dbReference type="Proteomes" id="UP001410795"/>
    </source>
</evidence>
<protein>
    <recommendedName>
        <fullName evidence="3">Helix-turn-helix domain-containing protein</fullName>
    </recommendedName>
</protein>
<accession>A0ABP7B646</accession>
<sequence>MAAVFPAGERPVTGRCPHPVLRTDVRLGARHPALCTTKEVMGLVQLGIAVRAGRGVGYSEVGSITGIDASSRRV</sequence>
<name>A0ABP7B646_9MICO</name>
<evidence type="ECO:0008006" key="3">
    <source>
        <dbReference type="Google" id="ProtNLM"/>
    </source>
</evidence>
<evidence type="ECO:0000313" key="1">
    <source>
        <dbReference type="EMBL" id="GAA3649528.1"/>
    </source>
</evidence>
<reference evidence="2" key="1">
    <citation type="journal article" date="2019" name="Int. J. Syst. Evol. Microbiol.">
        <title>The Global Catalogue of Microorganisms (GCM) 10K type strain sequencing project: providing services to taxonomists for standard genome sequencing and annotation.</title>
        <authorList>
            <consortium name="The Broad Institute Genomics Platform"/>
            <consortium name="The Broad Institute Genome Sequencing Center for Infectious Disease"/>
            <person name="Wu L."/>
            <person name="Ma J."/>
        </authorList>
    </citation>
    <scope>NUCLEOTIDE SEQUENCE [LARGE SCALE GENOMIC DNA]</scope>
    <source>
        <strain evidence="2">JCM 16546</strain>
    </source>
</reference>
<keyword evidence="2" id="KW-1185">Reference proteome</keyword>
<comment type="caution">
    <text evidence="1">The sequence shown here is derived from an EMBL/GenBank/DDBJ whole genome shotgun (WGS) entry which is preliminary data.</text>
</comment>
<dbReference type="Proteomes" id="UP001410795">
    <property type="component" value="Unassembled WGS sequence"/>
</dbReference>
<gene>
    <name evidence="1" type="ORF">GCM10022202_06540</name>
</gene>
<proteinExistence type="predicted"/>
<organism evidence="1 2">
    <name type="scientific">Microbacterium marinilacus</name>
    <dbReference type="NCBI Taxonomy" id="415209"/>
    <lineage>
        <taxon>Bacteria</taxon>
        <taxon>Bacillati</taxon>
        <taxon>Actinomycetota</taxon>
        <taxon>Actinomycetes</taxon>
        <taxon>Micrococcales</taxon>
        <taxon>Microbacteriaceae</taxon>
        <taxon>Microbacterium</taxon>
    </lineage>
</organism>
<dbReference type="EMBL" id="BAAAYV010000004">
    <property type="protein sequence ID" value="GAA3649528.1"/>
    <property type="molecule type" value="Genomic_DNA"/>
</dbReference>